<comment type="caution">
    <text evidence="1">The sequence shown here is derived from an EMBL/GenBank/DDBJ whole genome shotgun (WGS) entry which is preliminary data.</text>
</comment>
<organism evidence="1 2">
    <name type="scientific">Agromyces seonyuensis</name>
    <dbReference type="NCBI Taxonomy" id="2662446"/>
    <lineage>
        <taxon>Bacteria</taxon>
        <taxon>Bacillati</taxon>
        <taxon>Actinomycetota</taxon>
        <taxon>Actinomycetes</taxon>
        <taxon>Micrococcales</taxon>
        <taxon>Microbacteriaceae</taxon>
        <taxon>Agromyces</taxon>
    </lineage>
</organism>
<evidence type="ECO:0000313" key="1">
    <source>
        <dbReference type="EMBL" id="MWB97576.1"/>
    </source>
</evidence>
<protein>
    <submittedName>
        <fullName evidence="1">Uncharacterized protein</fullName>
    </submittedName>
</protein>
<evidence type="ECO:0000313" key="2">
    <source>
        <dbReference type="Proteomes" id="UP000438182"/>
    </source>
</evidence>
<proteinExistence type="predicted"/>
<dbReference type="AlphaFoldDB" id="A0A6I4NSY9"/>
<gene>
    <name evidence="1" type="ORF">GB864_03260</name>
</gene>
<accession>A0A6I4NSY9</accession>
<dbReference type="Proteomes" id="UP000438182">
    <property type="component" value="Unassembled WGS sequence"/>
</dbReference>
<dbReference type="RefSeq" id="WP_160422920.1">
    <property type="nucleotide sequence ID" value="NZ_WSTA01000008.1"/>
</dbReference>
<keyword evidence="2" id="KW-1185">Reference proteome</keyword>
<name>A0A6I4NSY9_9MICO</name>
<sequence>MDHVQARDPDGRHAECFPQLRDKRRHLHARLGDLRIDLCRGRILQLLEPVQRERQLLTAGVELLSGDLVAVVDGFDEVVPLVTRERRDAEQVGRDDVLGLVRV</sequence>
<dbReference type="EMBL" id="WSTA01000008">
    <property type="protein sequence ID" value="MWB97576.1"/>
    <property type="molecule type" value="Genomic_DNA"/>
</dbReference>
<reference evidence="1 2" key="1">
    <citation type="submission" date="2019-12" db="EMBL/GenBank/DDBJ databases">
        <authorList>
            <person name="Kim Y.S."/>
        </authorList>
    </citation>
    <scope>NUCLEOTIDE SEQUENCE [LARGE SCALE GENOMIC DNA]</scope>
    <source>
        <strain evidence="1 2">MMS17-SY077</strain>
    </source>
</reference>